<dbReference type="InterPro" id="IPR018490">
    <property type="entry name" value="cNMP-bd_dom_sf"/>
</dbReference>
<reference evidence="3" key="1">
    <citation type="submission" date="2014-09" db="EMBL/GenBank/DDBJ databases">
        <authorList>
            <person name="Gomez-Valero L."/>
        </authorList>
    </citation>
    <scope>NUCLEOTIDE SEQUENCE [LARGE SCALE GENOMIC DNA]</scope>
    <source>
        <strain evidence="3">ATCC700992</strain>
    </source>
</reference>
<dbReference type="OrthoDB" id="6881322at2"/>
<dbReference type="PROSITE" id="PS50042">
    <property type="entry name" value="CNMP_BINDING_3"/>
    <property type="match status" value="1"/>
</dbReference>
<dbReference type="PROSITE" id="PS00889">
    <property type="entry name" value="CNMP_BINDING_2"/>
    <property type="match status" value="1"/>
</dbReference>
<proteinExistence type="predicted"/>
<dbReference type="Gene3D" id="2.60.120.10">
    <property type="entry name" value="Jelly Rolls"/>
    <property type="match status" value="1"/>
</dbReference>
<sequence>MDSQASHEEILRMINTIPIFSGIGIHEQNMLARKCLIVEFNTGVILIKQGEIADRLYAILKGSVDVIKTTSNRSVRISRLGAGDVFGEIAILRAIPRTASIITTMPCKFISINGKDFLEIYQYFSPKARDNIQLMVEKRLAQHR</sequence>
<organism evidence="2 3">
    <name type="scientific">Legionella fallonii LLAP-10</name>
    <dbReference type="NCBI Taxonomy" id="1212491"/>
    <lineage>
        <taxon>Bacteria</taxon>
        <taxon>Pseudomonadati</taxon>
        <taxon>Pseudomonadota</taxon>
        <taxon>Gammaproteobacteria</taxon>
        <taxon>Legionellales</taxon>
        <taxon>Legionellaceae</taxon>
        <taxon>Legionella</taxon>
    </lineage>
</organism>
<dbReference type="InterPro" id="IPR000595">
    <property type="entry name" value="cNMP-bd_dom"/>
</dbReference>
<dbReference type="Pfam" id="PF00027">
    <property type="entry name" value="cNMP_binding"/>
    <property type="match status" value="1"/>
</dbReference>
<dbReference type="PRINTS" id="PR00103">
    <property type="entry name" value="CAMPKINASE"/>
</dbReference>
<evidence type="ECO:0000313" key="2">
    <source>
        <dbReference type="EMBL" id="CEG56878.1"/>
    </source>
</evidence>
<dbReference type="PANTHER" id="PTHR23011:SF28">
    <property type="entry name" value="CYCLIC NUCLEOTIDE-BINDING DOMAIN CONTAINING PROTEIN"/>
    <property type="match status" value="1"/>
</dbReference>
<dbReference type="InterPro" id="IPR014710">
    <property type="entry name" value="RmlC-like_jellyroll"/>
</dbReference>
<dbReference type="SMART" id="SM00100">
    <property type="entry name" value="cNMP"/>
    <property type="match status" value="1"/>
</dbReference>
<keyword evidence="3" id="KW-1185">Reference proteome</keyword>
<name>A0A098G346_9GAMM</name>
<accession>A0A098G346</accession>
<dbReference type="InterPro" id="IPR018488">
    <property type="entry name" value="cNMP-bd_CS"/>
</dbReference>
<evidence type="ECO:0000313" key="3">
    <source>
        <dbReference type="Proteomes" id="UP000032430"/>
    </source>
</evidence>
<evidence type="ECO:0000259" key="1">
    <source>
        <dbReference type="PROSITE" id="PS50042"/>
    </source>
</evidence>
<dbReference type="EMBL" id="LN614827">
    <property type="protein sequence ID" value="CEG56878.1"/>
    <property type="molecule type" value="Genomic_DNA"/>
</dbReference>
<dbReference type="KEGG" id="lfa:LFA_1459"/>
<gene>
    <name evidence="2" type="ORF">LFA_1459</name>
</gene>
<dbReference type="CDD" id="cd00038">
    <property type="entry name" value="CAP_ED"/>
    <property type="match status" value="1"/>
</dbReference>
<dbReference type="PANTHER" id="PTHR23011">
    <property type="entry name" value="CYCLIC NUCLEOTIDE-BINDING DOMAIN CONTAINING PROTEIN"/>
    <property type="match status" value="1"/>
</dbReference>
<dbReference type="AlphaFoldDB" id="A0A098G346"/>
<dbReference type="Proteomes" id="UP000032430">
    <property type="component" value="Chromosome I"/>
</dbReference>
<dbReference type="HOGENOM" id="CLU_075053_16_3_6"/>
<dbReference type="STRING" id="1212491.LFA_1459"/>
<feature type="domain" description="Cyclic nucleotide-binding" evidence="1">
    <location>
        <begin position="19"/>
        <end position="138"/>
    </location>
</feature>
<dbReference type="SUPFAM" id="SSF51206">
    <property type="entry name" value="cAMP-binding domain-like"/>
    <property type="match status" value="1"/>
</dbReference>
<protein>
    <submittedName>
        <fullName evidence="2">Cyclic nucleotide-binding domain protein</fullName>
    </submittedName>
</protein>